<reference evidence="3 4" key="1">
    <citation type="submission" date="2019-08" db="EMBL/GenBank/DDBJ databases">
        <authorList>
            <person name="Toschakov S.V."/>
        </authorList>
    </citation>
    <scope>NUCLEOTIDE SEQUENCE [LARGE SCALE GENOMIC DNA]</scope>
    <source>
        <strain evidence="3 4">3753O</strain>
    </source>
</reference>
<feature type="domain" description="ChsH2 rubredoxin-like zinc ribbon" evidence="2">
    <location>
        <begin position="19"/>
        <end position="53"/>
    </location>
</feature>
<dbReference type="EMBL" id="CP042829">
    <property type="protein sequence ID" value="QFG04212.1"/>
    <property type="molecule type" value="Genomic_DNA"/>
</dbReference>
<protein>
    <submittedName>
        <fullName evidence="3">DNA-binding protein</fullName>
    </submittedName>
</protein>
<feature type="domain" description="ChsH2 C-terminal OB-fold" evidence="1">
    <location>
        <begin position="56"/>
        <end position="119"/>
    </location>
</feature>
<evidence type="ECO:0000313" key="3">
    <source>
        <dbReference type="EMBL" id="QFG04212.1"/>
    </source>
</evidence>
<reference evidence="3 4" key="2">
    <citation type="submission" date="2019-10" db="EMBL/GenBank/DDBJ databases">
        <title>Thermopilla bonchosmolovskayae gen. nov., sp. nov., a moderately thermophilic Chloroflexi bacterium from a Chukotka hot spring (Arctic, Russia), representing a novel classis Thermopillaia, which include previously uncultivated lineage OLB14.</title>
        <authorList>
            <person name="Kochetkova T.V."/>
            <person name="Zayulina K.S."/>
            <person name="Zhigarkov V.S."/>
            <person name="Minaev N.V."/>
            <person name="Novikov A."/>
            <person name="Toshchakov S.V."/>
            <person name="Elcheninov A.G."/>
            <person name="Kublanov I.V."/>
        </authorList>
    </citation>
    <scope>NUCLEOTIDE SEQUENCE [LARGE SCALE GENOMIC DNA]</scope>
    <source>
        <strain evidence="3 4">3753O</strain>
    </source>
</reference>
<dbReference type="InterPro" id="IPR052513">
    <property type="entry name" value="Thioester_dehydratase-like"/>
</dbReference>
<keyword evidence="4" id="KW-1185">Reference proteome</keyword>
<dbReference type="PANTHER" id="PTHR34075:SF5">
    <property type="entry name" value="BLR3430 PROTEIN"/>
    <property type="match status" value="1"/>
</dbReference>
<keyword evidence="3" id="KW-0238">DNA-binding</keyword>
<organism evidence="3 4">
    <name type="scientific">Tepidiforma bonchosmolovskayae</name>
    <dbReference type="NCBI Taxonomy" id="2601677"/>
    <lineage>
        <taxon>Bacteria</taxon>
        <taxon>Bacillati</taxon>
        <taxon>Chloroflexota</taxon>
        <taxon>Tepidiformia</taxon>
        <taxon>Tepidiformales</taxon>
        <taxon>Tepidiformaceae</taxon>
        <taxon>Tepidiforma</taxon>
    </lineage>
</organism>
<evidence type="ECO:0000313" key="4">
    <source>
        <dbReference type="Proteomes" id="UP000326331"/>
    </source>
</evidence>
<evidence type="ECO:0000259" key="2">
    <source>
        <dbReference type="Pfam" id="PF12172"/>
    </source>
</evidence>
<sequence>MTQSTIPVPEPDEASRPFFDGAAEGRLMLMRCIDCQTWRLPARQHCDVCLSDRYTWEPASGRGRVRTFGIMHQRYHPAFQVPYNVTVVELEEGPRLPTNLVDVTNEAIYVGMPVEVVFERYDDVTLPRFRPARDL</sequence>
<dbReference type="SUPFAM" id="SSF50249">
    <property type="entry name" value="Nucleic acid-binding proteins"/>
    <property type="match status" value="1"/>
</dbReference>
<accession>A0ABX6C4M5</accession>
<gene>
    <name evidence="3" type="ORF">Tbon_13325</name>
</gene>
<evidence type="ECO:0000259" key="1">
    <source>
        <dbReference type="Pfam" id="PF01796"/>
    </source>
</evidence>
<dbReference type="GO" id="GO:0003677">
    <property type="term" value="F:DNA binding"/>
    <property type="evidence" value="ECO:0007669"/>
    <property type="project" value="UniProtKB-KW"/>
</dbReference>
<dbReference type="PANTHER" id="PTHR34075">
    <property type="entry name" value="BLR3430 PROTEIN"/>
    <property type="match status" value="1"/>
</dbReference>
<dbReference type="Proteomes" id="UP000326331">
    <property type="component" value="Chromosome"/>
</dbReference>
<dbReference type="InterPro" id="IPR012340">
    <property type="entry name" value="NA-bd_OB-fold"/>
</dbReference>
<dbReference type="RefSeq" id="WP_158068148.1">
    <property type="nucleotide sequence ID" value="NZ_CP042829.1"/>
</dbReference>
<dbReference type="InterPro" id="IPR022002">
    <property type="entry name" value="ChsH2_Znr"/>
</dbReference>
<name>A0ABX6C4M5_9CHLR</name>
<proteinExistence type="predicted"/>
<dbReference type="Pfam" id="PF12172">
    <property type="entry name" value="zf-ChsH2"/>
    <property type="match status" value="1"/>
</dbReference>
<dbReference type="InterPro" id="IPR002878">
    <property type="entry name" value="ChsH2_C"/>
</dbReference>
<dbReference type="Gene3D" id="6.10.30.10">
    <property type="match status" value="1"/>
</dbReference>
<dbReference type="Pfam" id="PF01796">
    <property type="entry name" value="OB_ChsH2_C"/>
    <property type="match status" value="1"/>
</dbReference>